<name>A0AAD5YA58_9FUNG</name>
<proteinExistence type="predicted"/>
<keyword evidence="1" id="KW-0175">Coiled coil</keyword>
<protein>
    <submittedName>
        <fullName evidence="3">Uncharacterized protein</fullName>
    </submittedName>
</protein>
<sequence>MEDCSPVEKRLAETLAQREQELEAACEIAQLFLQQHQDSELRINRLLDTERKQQEMIRTLEIMCEELRQQATLNEKHLKKKQQIIDKQSKEMNLLKAELISINEQLLEMDSMCADLDRIRVENKKLHAKNSQKSLDKQNLLEQLYQCNDQIFDLNQKIQVLTGDYRALETMLNKELQETKESNDEKLSELKNHYETEIRRLKEVYESEILQINQVYNCELQFNEYPLQTLEKFDSLKVVRSDTMDTLADSGDELDQKPLDYPIKHMSEDRLANPHQNTSVLEAIQEPQALSPTLPDKEDTKNPIGEARRHQKLTPYEYLFLQRLLLLSKQPHNLTLIFGKRLFMREKFKLLYNILSLLLQGN</sequence>
<comment type="caution">
    <text evidence="3">The sequence shown here is derived from an EMBL/GenBank/DDBJ whole genome shotgun (WGS) entry which is preliminary data.</text>
</comment>
<evidence type="ECO:0000256" key="2">
    <source>
        <dbReference type="SAM" id="MobiDB-lite"/>
    </source>
</evidence>
<dbReference type="AlphaFoldDB" id="A0AAD5YA58"/>
<feature type="coiled-coil region" evidence="1">
    <location>
        <begin position="50"/>
        <end position="105"/>
    </location>
</feature>
<reference evidence="3" key="1">
    <citation type="submission" date="2020-05" db="EMBL/GenBank/DDBJ databases">
        <title>Phylogenomic resolution of chytrid fungi.</title>
        <authorList>
            <person name="Stajich J.E."/>
            <person name="Amses K."/>
            <person name="Simmons R."/>
            <person name="Seto K."/>
            <person name="Myers J."/>
            <person name="Bonds A."/>
            <person name="Quandt C.A."/>
            <person name="Barry K."/>
            <person name="Liu P."/>
            <person name="Grigoriev I."/>
            <person name="Longcore J.E."/>
            <person name="James T.Y."/>
        </authorList>
    </citation>
    <scope>NUCLEOTIDE SEQUENCE</scope>
    <source>
        <strain evidence="3">PLAUS21</strain>
    </source>
</reference>
<evidence type="ECO:0000256" key="1">
    <source>
        <dbReference type="SAM" id="Coils"/>
    </source>
</evidence>
<evidence type="ECO:0000313" key="4">
    <source>
        <dbReference type="Proteomes" id="UP001210925"/>
    </source>
</evidence>
<accession>A0AAD5YA58</accession>
<evidence type="ECO:0000313" key="3">
    <source>
        <dbReference type="EMBL" id="KAJ3260414.1"/>
    </source>
</evidence>
<dbReference type="EMBL" id="JADGKB010000011">
    <property type="protein sequence ID" value="KAJ3260414.1"/>
    <property type="molecule type" value="Genomic_DNA"/>
</dbReference>
<keyword evidence="4" id="KW-1185">Reference proteome</keyword>
<feature type="region of interest" description="Disordered" evidence="2">
    <location>
        <begin position="288"/>
        <end position="308"/>
    </location>
</feature>
<organism evidence="3 4">
    <name type="scientific">Boothiomyces macroporosus</name>
    <dbReference type="NCBI Taxonomy" id="261099"/>
    <lineage>
        <taxon>Eukaryota</taxon>
        <taxon>Fungi</taxon>
        <taxon>Fungi incertae sedis</taxon>
        <taxon>Chytridiomycota</taxon>
        <taxon>Chytridiomycota incertae sedis</taxon>
        <taxon>Chytridiomycetes</taxon>
        <taxon>Rhizophydiales</taxon>
        <taxon>Terramycetaceae</taxon>
        <taxon>Boothiomyces</taxon>
    </lineage>
</organism>
<dbReference type="Proteomes" id="UP001210925">
    <property type="component" value="Unassembled WGS sequence"/>
</dbReference>
<gene>
    <name evidence="3" type="ORF">HK103_000556</name>
</gene>